<gene>
    <name evidence="2" type="ORF">SK803_46160</name>
</gene>
<organism evidence="2 3">
    <name type="scientific">Lentzea miocenica</name>
    <dbReference type="NCBI Taxonomy" id="3095431"/>
    <lineage>
        <taxon>Bacteria</taxon>
        <taxon>Bacillati</taxon>
        <taxon>Actinomycetota</taxon>
        <taxon>Actinomycetes</taxon>
        <taxon>Pseudonocardiales</taxon>
        <taxon>Pseudonocardiaceae</taxon>
        <taxon>Lentzea</taxon>
    </lineage>
</organism>
<name>A0ABU4THF3_9PSEU</name>
<dbReference type="RefSeq" id="WP_319972610.1">
    <property type="nucleotide sequence ID" value="NZ_JAXAVW010000079.1"/>
</dbReference>
<evidence type="ECO:0000313" key="3">
    <source>
        <dbReference type="Proteomes" id="UP001285521"/>
    </source>
</evidence>
<evidence type="ECO:0000256" key="1">
    <source>
        <dbReference type="SAM" id="MobiDB-lite"/>
    </source>
</evidence>
<proteinExistence type="predicted"/>
<reference evidence="2 3" key="2">
    <citation type="submission" date="2023-11" db="EMBL/GenBank/DDBJ databases">
        <authorList>
            <person name="Lara A.C."/>
            <person name="Chronakova A."/>
        </authorList>
    </citation>
    <scope>NUCLEOTIDE SEQUENCE [LARGE SCALE GENOMIC DNA]</scope>
    <source>
        <strain evidence="2 3">BCCO 10_0856</strain>
    </source>
</reference>
<accession>A0ABU4THF3</accession>
<comment type="caution">
    <text evidence="2">The sequence shown here is derived from an EMBL/GenBank/DDBJ whole genome shotgun (WGS) entry which is preliminary data.</text>
</comment>
<dbReference type="EMBL" id="JAXAVW010000079">
    <property type="protein sequence ID" value="MDX8037626.1"/>
    <property type="molecule type" value="Genomic_DNA"/>
</dbReference>
<protein>
    <submittedName>
        <fullName evidence="2">Uncharacterized protein</fullName>
    </submittedName>
</protein>
<keyword evidence="3" id="KW-1185">Reference proteome</keyword>
<evidence type="ECO:0000313" key="2">
    <source>
        <dbReference type="EMBL" id="MDX8037626.1"/>
    </source>
</evidence>
<reference evidence="2 3" key="1">
    <citation type="submission" date="2023-11" db="EMBL/GenBank/DDBJ databases">
        <title>Lentzea sokolovensis, sp. nov., Lentzea kristufkii, sp. nov., and Lentzea miocenensis, sp. nov., rare actinobacteria from Sokolov Coal Basin, Miocene lacustrine sediment, Czech Republic.</title>
        <authorList>
            <person name="Lara A."/>
            <person name="Kotroba L."/>
            <person name="Nouioui I."/>
            <person name="Neumann-Schaal M."/>
            <person name="Mast Y."/>
            <person name="Chronakova A."/>
        </authorList>
    </citation>
    <scope>NUCLEOTIDE SEQUENCE [LARGE SCALE GENOMIC DNA]</scope>
    <source>
        <strain evidence="2 3">BCCO 10_0856</strain>
    </source>
</reference>
<sequence length="113" mass="13282">MAGVVSYVFVRDLNISFRWTQPNTFQEVIRGDFNVSREFPVIARDELDKTWVDNTDIYRAVNRYLERNYPDWRLANDPVSPPSDSHAQPPPPRVYLPRQAVRRGERSTDFVRA</sequence>
<feature type="compositionally biased region" description="Basic and acidic residues" evidence="1">
    <location>
        <begin position="102"/>
        <end position="113"/>
    </location>
</feature>
<dbReference type="Proteomes" id="UP001285521">
    <property type="component" value="Unassembled WGS sequence"/>
</dbReference>
<feature type="region of interest" description="Disordered" evidence="1">
    <location>
        <begin position="75"/>
        <end position="113"/>
    </location>
</feature>